<feature type="compositionally biased region" description="Polar residues" evidence="1">
    <location>
        <begin position="346"/>
        <end position="376"/>
    </location>
</feature>
<evidence type="ECO:0000313" key="2">
    <source>
        <dbReference type="EMBL" id="KAK0749444.1"/>
    </source>
</evidence>
<feature type="region of interest" description="Disordered" evidence="1">
    <location>
        <begin position="1"/>
        <end position="110"/>
    </location>
</feature>
<feature type="region of interest" description="Disordered" evidence="1">
    <location>
        <begin position="164"/>
        <end position="220"/>
    </location>
</feature>
<comment type="caution">
    <text evidence="2">The sequence shown here is derived from an EMBL/GenBank/DDBJ whole genome shotgun (WGS) entry which is preliminary data.</text>
</comment>
<organism evidence="2 3">
    <name type="scientific">Schizothecium vesticola</name>
    <dbReference type="NCBI Taxonomy" id="314040"/>
    <lineage>
        <taxon>Eukaryota</taxon>
        <taxon>Fungi</taxon>
        <taxon>Dikarya</taxon>
        <taxon>Ascomycota</taxon>
        <taxon>Pezizomycotina</taxon>
        <taxon>Sordariomycetes</taxon>
        <taxon>Sordariomycetidae</taxon>
        <taxon>Sordariales</taxon>
        <taxon>Schizotheciaceae</taxon>
        <taxon>Schizothecium</taxon>
    </lineage>
</organism>
<feature type="compositionally biased region" description="Polar residues" evidence="1">
    <location>
        <begin position="496"/>
        <end position="505"/>
    </location>
</feature>
<feature type="compositionally biased region" description="Basic and acidic residues" evidence="1">
    <location>
        <begin position="440"/>
        <end position="455"/>
    </location>
</feature>
<feature type="region of interest" description="Disordered" evidence="1">
    <location>
        <begin position="310"/>
        <end position="386"/>
    </location>
</feature>
<protein>
    <submittedName>
        <fullName evidence="2">Uncharacterized protein</fullName>
    </submittedName>
</protein>
<feature type="compositionally biased region" description="Polar residues" evidence="1">
    <location>
        <begin position="60"/>
        <end position="69"/>
    </location>
</feature>
<feature type="compositionally biased region" description="Acidic residues" evidence="1">
    <location>
        <begin position="506"/>
        <end position="530"/>
    </location>
</feature>
<evidence type="ECO:0000313" key="3">
    <source>
        <dbReference type="Proteomes" id="UP001172155"/>
    </source>
</evidence>
<sequence>MSADTTSSLYPQRPIRPLPKRKLRERLAPGVAESIQYPPTPQTATTLFQYPYPLRDDDALTNSFAQDRTPQAERHSSRRNGGTHGSDGENAASRQSTQNRTGLDSAGRPARASLRPLDAKYASSQHHPSAASSVDGYDLLENTNNKKKRKIPAAAEAALAISQDTVDASSGSNRNTASDVSGAGQSDASASTSNPYHAPGNFASGGQNIPGPGRGRYGRPRTVRAPLMSLSDSVNNLAGRTGKVRASHWLPGASENTGIISSAIANAEKLSIQNGLDNQSLLHQPLSGKKSPATTQFTFTCDSQVPGALAWPGSASDRRGGPSANQASTRAPNESWSRGHQVGQFGRSSPTSSLVAEMSAQDTLSSGSGNLQNQQAPDAKTSRRRMDRLYFDAARARERKTREANKRHPPEEIWICEFCEYESIFGRPAYALIRQYEIKDRKQKEQEEQRRAQRERLRKGKHKAKKTSKAPAKTGNATQDAHPPGEAGEADEADASPTSRNYFQDTQEDGDVFDNDDEYEEEDDDPDDLPPLEGSAEPPDLVPARSGGVSAPDDEGGT</sequence>
<name>A0AA40K822_9PEZI</name>
<gene>
    <name evidence="2" type="ORF">B0T18DRAFT_436980</name>
</gene>
<accession>A0AA40K822</accession>
<reference evidence="2" key="1">
    <citation type="submission" date="2023-06" db="EMBL/GenBank/DDBJ databases">
        <title>Genome-scale phylogeny and comparative genomics of the fungal order Sordariales.</title>
        <authorList>
            <consortium name="Lawrence Berkeley National Laboratory"/>
            <person name="Hensen N."/>
            <person name="Bonometti L."/>
            <person name="Westerberg I."/>
            <person name="Brannstrom I.O."/>
            <person name="Guillou S."/>
            <person name="Cros-Aarteil S."/>
            <person name="Calhoun S."/>
            <person name="Haridas S."/>
            <person name="Kuo A."/>
            <person name="Mondo S."/>
            <person name="Pangilinan J."/>
            <person name="Riley R."/>
            <person name="LaButti K."/>
            <person name="Andreopoulos B."/>
            <person name="Lipzen A."/>
            <person name="Chen C."/>
            <person name="Yanf M."/>
            <person name="Daum C."/>
            <person name="Ng V."/>
            <person name="Clum A."/>
            <person name="Steindorff A."/>
            <person name="Ohm R."/>
            <person name="Martin F."/>
            <person name="Silar P."/>
            <person name="Natvig D."/>
            <person name="Lalanne C."/>
            <person name="Gautier V."/>
            <person name="Ament-velasquez S.L."/>
            <person name="Kruys A."/>
            <person name="Hutchinson M.I."/>
            <person name="Powell A.J."/>
            <person name="Barry K."/>
            <person name="Miller A.N."/>
            <person name="Grigoriev I.V."/>
            <person name="Debuchy R."/>
            <person name="Gladieux P."/>
            <person name="Thoren M.H."/>
            <person name="Johannesson H."/>
        </authorList>
    </citation>
    <scope>NUCLEOTIDE SEQUENCE</scope>
    <source>
        <strain evidence="2">SMH3187-1</strain>
    </source>
</reference>
<feature type="region of interest" description="Disordered" evidence="1">
    <location>
        <begin position="440"/>
        <end position="558"/>
    </location>
</feature>
<feature type="compositionally biased region" description="Polar residues" evidence="1">
    <location>
        <begin position="323"/>
        <end position="338"/>
    </location>
</feature>
<feature type="compositionally biased region" description="Basic residues" evidence="1">
    <location>
        <begin position="456"/>
        <end position="468"/>
    </location>
</feature>
<evidence type="ECO:0000256" key="1">
    <source>
        <dbReference type="SAM" id="MobiDB-lite"/>
    </source>
</evidence>
<dbReference type="EMBL" id="JAUKUD010000003">
    <property type="protein sequence ID" value="KAK0749444.1"/>
    <property type="molecule type" value="Genomic_DNA"/>
</dbReference>
<feature type="compositionally biased region" description="Polar residues" evidence="1">
    <location>
        <begin position="1"/>
        <end position="10"/>
    </location>
</feature>
<feature type="compositionally biased region" description="Polar residues" evidence="1">
    <location>
        <begin position="92"/>
        <end position="102"/>
    </location>
</feature>
<dbReference type="Proteomes" id="UP001172155">
    <property type="component" value="Unassembled WGS sequence"/>
</dbReference>
<feature type="compositionally biased region" description="Polar residues" evidence="1">
    <location>
        <begin position="164"/>
        <end position="195"/>
    </location>
</feature>
<keyword evidence="3" id="KW-1185">Reference proteome</keyword>
<proteinExistence type="predicted"/>
<dbReference type="AlphaFoldDB" id="A0AA40K822"/>